<dbReference type="Pfam" id="PF18870">
    <property type="entry name" value="HEPN_RES_NTD1"/>
    <property type="match status" value="1"/>
</dbReference>
<accession>A0A1H6UWM0</accession>
<evidence type="ECO:0000259" key="1">
    <source>
        <dbReference type="Pfam" id="PF08808"/>
    </source>
</evidence>
<proteinExistence type="predicted"/>
<dbReference type="Proteomes" id="UP000199662">
    <property type="component" value="Unassembled WGS sequence"/>
</dbReference>
<evidence type="ECO:0000259" key="2">
    <source>
        <dbReference type="Pfam" id="PF18870"/>
    </source>
</evidence>
<gene>
    <name evidence="3" type="ORF">SAMN05660742_1026</name>
</gene>
<evidence type="ECO:0000313" key="4">
    <source>
        <dbReference type="Proteomes" id="UP000199662"/>
    </source>
</evidence>
<evidence type="ECO:0000313" key="3">
    <source>
        <dbReference type="EMBL" id="SEI94047.1"/>
    </source>
</evidence>
<dbReference type="RefSeq" id="WP_091828717.1">
    <property type="nucleotide sequence ID" value="NZ_FNZK01000002.1"/>
</dbReference>
<protein>
    <submittedName>
        <fullName evidence="3">RES domain-containing protein</fullName>
    </submittedName>
</protein>
<feature type="domain" description="RES" evidence="1">
    <location>
        <begin position="203"/>
        <end position="365"/>
    </location>
</feature>
<sequence length="391" mass="44779">MGLVKAQMMREMERGYGSSDQVVCHNCVGDYYLKEYINNNGEQSRCNYCNSNSVCIPLENLMEAIMNGILQEYEYANDSMGYCGKEGGFIGAETFDSYDLIRNEIGMELDFQCSELYDDVSDLMNDDVWCQKDPYGSLRYDEDFYTWEMYAERLKKADELTEMEMEPDDEIRLYTSPDEILMRISEGVKKLELIEEIPSNTALWRARAHNESDVINSAATLGAPREEQAGCNRMNPAKVSTFYGAFDKYTALAEIAGKEEPIRTVGVFYNQVPLKVINLGKIRGLSMPSLFDVDNSDRRILLMFLKRFNREISKPIEEGKEKEYLPTQKLIEYLSDELSDANASKINGAIYTSSRLVEGLCCSLFIGWEQCSDNKDKILWLDDKSLERIVL</sequence>
<organism evidence="3 4">
    <name type="scientific">Propionispira arboris</name>
    <dbReference type="NCBI Taxonomy" id="84035"/>
    <lineage>
        <taxon>Bacteria</taxon>
        <taxon>Bacillati</taxon>
        <taxon>Bacillota</taxon>
        <taxon>Negativicutes</taxon>
        <taxon>Selenomonadales</taxon>
        <taxon>Selenomonadaceae</taxon>
        <taxon>Propionispira</taxon>
    </lineage>
</organism>
<dbReference type="InterPro" id="IPR041206">
    <property type="entry name" value="HEPN/RES_NTD1"/>
</dbReference>
<dbReference type="EMBL" id="FNZK01000002">
    <property type="protein sequence ID" value="SEI94047.1"/>
    <property type="molecule type" value="Genomic_DNA"/>
</dbReference>
<dbReference type="STRING" id="84035.SAMN05660742_1026"/>
<dbReference type="AlphaFoldDB" id="A0A1H6UWM0"/>
<reference evidence="3 4" key="1">
    <citation type="submission" date="2016-10" db="EMBL/GenBank/DDBJ databases">
        <authorList>
            <person name="de Groot N.N."/>
        </authorList>
    </citation>
    <scope>NUCLEOTIDE SEQUENCE [LARGE SCALE GENOMIC DNA]</scope>
    <source>
        <strain evidence="3 4">DSM 2179</strain>
    </source>
</reference>
<dbReference type="Pfam" id="PF08808">
    <property type="entry name" value="RES"/>
    <property type="match status" value="1"/>
</dbReference>
<dbReference type="InterPro" id="IPR014914">
    <property type="entry name" value="RES_dom"/>
</dbReference>
<feature type="domain" description="HEPN/RES N-terminal" evidence="2">
    <location>
        <begin position="39"/>
        <end position="166"/>
    </location>
</feature>
<keyword evidence="4" id="KW-1185">Reference proteome</keyword>
<name>A0A1H6UWM0_9FIRM</name>